<dbReference type="Proteomes" id="UP000028725">
    <property type="component" value="Unassembled WGS sequence"/>
</dbReference>
<dbReference type="InterPro" id="IPR005133">
    <property type="entry name" value="PhaG_MnhG_YufB"/>
</dbReference>
<feature type="transmembrane region" description="Helical" evidence="1">
    <location>
        <begin position="46"/>
        <end position="65"/>
    </location>
</feature>
<protein>
    <submittedName>
        <fullName evidence="2">Na(+) H(+) antiporter subunit G</fullName>
    </submittedName>
</protein>
<keyword evidence="3" id="KW-1185">Reference proteome</keyword>
<keyword evidence="1" id="KW-0472">Membrane</keyword>
<dbReference type="OrthoDB" id="5346950at2"/>
<accession>A0A085WNV8</accession>
<dbReference type="AlphaFoldDB" id="A0A085WNV8"/>
<reference evidence="2 3" key="1">
    <citation type="submission" date="2014-04" db="EMBL/GenBank/DDBJ databases">
        <title>Genome assembly of Hyalangium minutum DSM 14724.</title>
        <authorList>
            <person name="Sharma G."/>
            <person name="Subramanian S."/>
        </authorList>
    </citation>
    <scope>NUCLEOTIDE SEQUENCE [LARGE SCALE GENOMIC DNA]</scope>
    <source>
        <strain evidence="2 3">DSM 14724</strain>
    </source>
</reference>
<evidence type="ECO:0000313" key="3">
    <source>
        <dbReference type="Proteomes" id="UP000028725"/>
    </source>
</evidence>
<dbReference type="STRING" id="394096.DB31_6346"/>
<dbReference type="NCBIfam" id="TIGR01300">
    <property type="entry name" value="CPA3_mnhG_phaG"/>
    <property type="match status" value="1"/>
</dbReference>
<proteinExistence type="predicted"/>
<feature type="transmembrane region" description="Helical" evidence="1">
    <location>
        <begin position="12"/>
        <end position="34"/>
    </location>
</feature>
<sequence length="119" mass="12912">MNGWTPLWVDTLTALLVVVGALAALLGSFGLLRLKSFFQRVHAPTLGATLGTWGFALATAVQISFEHSQLYLHALLIAVFIALTAPITTLFLMRAAVFRARMRGEKILVPGADEPPRPE</sequence>
<dbReference type="GO" id="GO:0015385">
    <property type="term" value="F:sodium:proton antiporter activity"/>
    <property type="evidence" value="ECO:0007669"/>
    <property type="project" value="TreeGrafter"/>
</dbReference>
<feature type="transmembrane region" description="Helical" evidence="1">
    <location>
        <begin position="71"/>
        <end position="93"/>
    </location>
</feature>
<keyword evidence="1" id="KW-0812">Transmembrane</keyword>
<organism evidence="2 3">
    <name type="scientific">Hyalangium minutum</name>
    <dbReference type="NCBI Taxonomy" id="394096"/>
    <lineage>
        <taxon>Bacteria</taxon>
        <taxon>Pseudomonadati</taxon>
        <taxon>Myxococcota</taxon>
        <taxon>Myxococcia</taxon>
        <taxon>Myxococcales</taxon>
        <taxon>Cystobacterineae</taxon>
        <taxon>Archangiaceae</taxon>
        <taxon>Hyalangium</taxon>
    </lineage>
</organism>
<comment type="caution">
    <text evidence="2">The sequence shown here is derived from an EMBL/GenBank/DDBJ whole genome shotgun (WGS) entry which is preliminary data.</text>
</comment>
<gene>
    <name evidence="2" type="ORF">DB31_6346</name>
</gene>
<dbReference type="PANTHER" id="PTHR34703">
    <property type="entry name" value="ANTIPORTER SUBUNIT MNHG2-RELATED"/>
    <property type="match status" value="1"/>
</dbReference>
<evidence type="ECO:0000313" key="2">
    <source>
        <dbReference type="EMBL" id="KFE69371.1"/>
    </source>
</evidence>
<evidence type="ECO:0000256" key="1">
    <source>
        <dbReference type="SAM" id="Phobius"/>
    </source>
</evidence>
<dbReference type="EMBL" id="JMCB01000004">
    <property type="protein sequence ID" value="KFE69371.1"/>
    <property type="molecule type" value="Genomic_DNA"/>
</dbReference>
<name>A0A085WNV8_9BACT</name>
<dbReference type="Pfam" id="PF03334">
    <property type="entry name" value="PhaG_MnhG_YufB"/>
    <property type="match status" value="1"/>
</dbReference>
<keyword evidence="1" id="KW-1133">Transmembrane helix</keyword>
<dbReference type="PANTHER" id="PTHR34703:SF1">
    <property type="entry name" value="ANTIPORTER SUBUNIT MNHG2-RELATED"/>
    <property type="match status" value="1"/>
</dbReference>